<dbReference type="GO" id="GO:0016567">
    <property type="term" value="P:protein ubiquitination"/>
    <property type="evidence" value="ECO:0007669"/>
    <property type="project" value="InterPro"/>
</dbReference>
<comment type="subcellular location">
    <subcellularLocation>
        <location evidence="1">Membrane</location>
        <topology evidence="1">Multi-pass membrane protein</topology>
    </subcellularLocation>
</comment>
<feature type="transmembrane region" description="Helical" evidence="6">
    <location>
        <begin position="58"/>
        <end position="78"/>
    </location>
</feature>
<evidence type="ECO:0000256" key="3">
    <source>
        <dbReference type="ARBA" id="ARBA00022692"/>
    </source>
</evidence>
<evidence type="ECO:0000256" key="2">
    <source>
        <dbReference type="ARBA" id="ARBA00007332"/>
    </source>
</evidence>
<evidence type="ECO:0000256" key="5">
    <source>
        <dbReference type="ARBA" id="ARBA00023136"/>
    </source>
</evidence>
<proteinExistence type="inferred from homology"/>
<keyword evidence="5 6" id="KW-0472">Membrane</keyword>
<keyword evidence="4 6" id="KW-1133">Transmembrane helix</keyword>
<protein>
    <recommendedName>
        <fullName evidence="9">Transmembrane protein 129</fullName>
    </recommendedName>
</protein>
<feature type="transmembrane region" description="Helical" evidence="6">
    <location>
        <begin position="6"/>
        <end position="37"/>
    </location>
</feature>
<evidence type="ECO:0000256" key="1">
    <source>
        <dbReference type="ARBA" id="ARBA00004141"/>
    </source>
</evidence>
<feature type="transmembrane region" description="Helical" evidence="6">
    <location>
        <begin position="90"/>
        <end position="112"/>
    </location>
</feature>
<evidence type="ECO:0000256" key="6">
    <source>
        <dbReference type="SAM" id="Phobius"/>
    </source>
</evidence>
<comment type="caution">
    <text evidence="7">The sequence shown here is derived from an EMBL/GenBank/DDBJ whole genome shotgun (WGS) entry which is preliminary data.</text>
</comment>
<evidence type="ECO:0008006" key="9">
    <source>
        <dbReference type="Google" id="ProtNLM"/>
    </source>
</evidence>
<dbReference type="Pfam" id="PF10272">
    <property type="entry name" value="Tmpp129"/>
    <property type="match status" value="1"/>
</dbReference>
<dbReference type="EMBL" id="JBBCAQ010000008">
    <property type="protein sequence ID" value="KAK7602541.1"/>
    <property type="molecule type" value="Genomic_DNA"/>
</dbReference>
<dbReference type="GO" id="GO:0061630">
    <property type="term" value="F:ubiquitin protein ligase activity"/>
    <property type="evidence" value="ECO:0007669"/>
    <property type="project" value="InterPro"/>
</dbReference>
<dbReference type="PANTHER" id="PTHR31322:SF2">
    <property type="entry name" value="E3 UBIQUITIN-PROTEIN LIGASE TM129"/>
    <property type="match status" value="1"/>
</dbReference>
<dbReference type="PANTHER" id="PTHR31322">
    <property type="entry name" value="E3 UBIQUITIN-PROTEIN LIGASE TM129"/>
    <property type="match status" value="1"/>
</dbReference>
<dbReference type="AlphaFoldDB" id="A0AAN9Y819"/>
<organism evidence="7 8">
    <name type="scientific">Parthenolecanium corni</name>
    <dbReference type="NCBI Taxonomy" id="536013"/>
    <lineage>
        <taxon>Eukaryota</taxon>
        <taxon>Metazoa</taxon>
        <taxon>Ecdysozoa</taxon>
        <taxon>Arthropoda</taxon>
        <taxon>Hexapoda</taxon>
        <taxon>Insecta</taxon>
        <taxon>Pterygota</taxon>
        <taxon>Neoptera</taxon>
        <taxon>Paraneoptera</taxon>
        <taxon>Hemiptera</taxon>
        <taxon>Sternorrhyncha</taxon>
        <taxon>Coccoidea</taxon>
        <taxon>Coccidae</taxon>
        <taxon>Parthenolecanium</taxon>
    </lineage>
</organism>
<dbReference type="GO" id="GO:0016020">
    <property type="term" value="C:membrane"/>
    <property type="evidence" value="ECO:0007669"/>
    <property type="project" value="UniProtKB-SubCell"/>
</dbReference>
<comment type="similarity">
    <text evidence="2">Belongs to the TMEM129 family.</text>
</comment>
<sequence length="377" mass="43735">MNEIFVLYSLIYLVIAFCFVYKTDLFISIGLTVENLFESYLGREHDNFIIYHIKRTCITTILHLSIPFGFFTGLSIFKAQKHFVSLLGELSWQVILLGSLALPVYALFVLIFHYQRDWHTHPLVKKLKQFENEQYTSWKAVCNDINTEFKQLDKITLYCGNRMRLVLTRNWIINVGTYNLDFAKQNDARLVVYSADTHDTGSNRYSGVIQFINVKVIFLNETREFSFRSRLHAFDFKDLKDGLQCPITVSQDVTFYQTKVDKFLEIFKEFVENNPPYEVQDEDREMCFGCMTSVANVKLIKNCINSESSNDEVNGVSLQKCVSCECKPLWCVDCMGKWFALRQNQSATETWLSSKCPCPACRRTFCILDVSPVVVKS</sequence>
<evidence type="ECO:0000313" key="7">
    <source>
        <dbReference type="EMBL" id="KAK7602541.1"/>
    </source>
</evidence>
<keyword evidence="3 6" id="KW-0812">Transmembrane</keyword>
<dbReference type="InterPro" id="IPR018801">
    <property type="entry name" value="TM129"/>
</dbReference>
<evidence type="ECO:0000256" key="4">
    <source>
        <dbReference type="ARBA" id="ARBA00022989"/>
    </source>
</evidence>
<dbReference type="GO" id="GO:0005783">
    <property type="term" value="C:endoplasmic reticulum"/>
    <property type="evidence" value="ECO:0007669"/>
    <property type="project" value="TreeGrafter"/>
</dbReference>
<keyword evidence="8" id="KW-1185">Reference proteome</keyword>
<evidence type="ECO:0000313" key="8">
    <source>
        <dbReference type="Proteomes" id="UP001367676"/>
    </source>
</evidence>
<dbReference type="Proteomes" id="UP001367676">
    <property type="component" value="Unassembled WGS sequence"/>
</dbReference>
<reference evidence="7 8" key="1">
    <citation type="submission" date="2024-03" db="EMBL/GenBank/DDBJ databases">
        <title>Adaptation during the transition from Ophiocordyceps entomopathogen to insect associate is accompanied by gene loss and intensified selection.</title>
        <authorList>
            <person name="Ward C.M."/>
            <person name="Onetto C.A."/>
            <person name="Borneman A.R."/>
        </authorList>
    </citation>
    <scope>NUCLEOTIDE SEQUENCE [LARGE SCALE GENOMIC DNA]</scope>
    <source>
        <strain evidence="7">AWRI1</strain>
        <tissue evidence="7">Single Adult Female</tissue>
    </source>
</reference>
<accession>A0AAN9Y819</accession>
<name>A0AAN9Y819_9HEMI</name>
<gene>
    <name evidence="7" type="ORF">V9T40_008130</name>
</gene>